<protein>
    <submittedName>
        <fullName evidence="4">Ran-interacting protein Mog1</fullName>
    </submittedName>
</protein>
<accession>A0A5M3YYZ3</accession>
<name>A0A5M3YYZ3_ASPTE</name>
<dbReference type="GO" id="GO:0005085">
    <property type="term" value="F:guanyl-nucleotide exchange factor activity"/>
    <property type="evidence" value="ECO:0007669"/>
    <property type="project" value="TreeGrafter"/>
</dbReference>
<keyword evidence="2" id="KW-0813">Transport</keyword>
<dbReference type="PANTHER" id="PTHR15837">
    <property type="entry name" value="RAN GUANINE NUCLEOTIDE RELEASE FACTOR"/>
    <property type="match status" value="1"/>
</dbReference>
<dbReference type="GO" id="GO:0005634">
    <property type="term" value="C:nucleus"/>
    <property type="evidence" value="ECO:0007669"/>
    <property type="project" value="TreeGrafter"/>
</dbReference>
<evidence type="ECO:0000256" key="1">
    <source>
        <dbReference type="ARBA" id="ARBA00010307"/>
    </source>
</evidence>
<keyword evidence="5" id="KW-1185">Reference proteome</keyword>
<dbReference type="EMBL" id="BLJY01000006">
    <property type="protein sequence ID" value="GFF17170.1"/>
    <property type="molecule type" value="Genomic_DNA"/>
</dbReference>
<reference evidence="4 5" key="1">
    <citation type="submission" date="2020-01" db="EMBL/GenBank/DDBJ databases">
        <title>Aspergillus terreus IFO 6365 whole genome shotgun sequence.</title>
        <authorList>
            <person name="Kanamasa S."/>
            <person name="Takahashi H."/>
        </authorList>
    </citation>
    <scope>NUCLEOTIDE SEQUENCE [LARGE SCALE GENOMIC DNA]</scope>
    <source>
        <strain evidence="4 5">IFO 6365</strain>
    </source>
</reference>
<keyword evidence="3" id="KW-0653">Protein transport</keyword>
<evidence type="ECO:0000256" key="2">
    <source>
        <dbReference type="ARBA" id="ARBA00022448"/>
    </source>
</evidence>
<comment type="caution">
    <text evidence="4">The sequence shown here is derived from an EMBL/GenBank/DDBJ whole genome shotgun (WGS) entry which is preliminary data.</text>
</comment>
<comment type="similarity">
    <text evidence="1">Belongs to the MOG1 family.</text>
</comment>
<dbReference type="Proteomes" id="UP000452235">
    <property type="component" value="Unassembled WGS sequence"/>
</dbReference>
<dbReference type="Gene3D" id="3.40.1000.10">
    <property type="entry name" value="Mog1/PsbP, alpha/beta/alpha sandwich"/>
    <property type="match status" value="1"/>
</dbReference>
<evidence type="ECO:0000313" key="5">
    <source>
        <dbReference type="Proteomes" id="UP000452235"/>
    </source>
</evidence>
<dbReference type="Pfam" id="PF04603">
    <property type="entry name" value="Mog1"/>
    <property type="match status" value="1"/>
</dbReference>
<gene>
    <name evidence="4" type="ORF">ATEIFO6365_0006050700</name>
</gene>
<dbReference type="InterPro" id="IPR016123">
    <property type="entry name" value="Mog1/PsbP_a/b/a-sand"/>
</dbReference>
<dbReference type="SUPFAM" id="SSF55724">
    <property type="entry name" value="Mog1p/PsbP-like"/>
    <property type="match status" value="1"/>
</dbReference>
<dbReference type="AlphaFoldDB" id="A0A5M3YYZ3"/>
<dbReference type="OrthoDB" id="10255285at2759"/>
<organism evidence="4 5">
    <name type="scientific">Aspergillus terreus</name>
    <dbReference type="NCBI Taxonomy" id="33178"/>
    <lineage>
        <taxon>Eukaryota</taxon>
        <taxon>Fungi</taxon>
        <taxon>Dikarya</taxon>
        <taxon>Ascomycota</taxon>
        <taxon>Pezizomycotina</taxon>
        <taxon>Eurotiomycetes</taxon>
        <taxon>Eurotiomycetidae</taxon>
        <taxon>Eurotiales</taxon>
        <taxon>Aspergillaceae</taxon>
        <taxon>Aspergillus</taxon>
        <taxon>Aspergillus subgen. Circumdati</taxon>
    </lineage>
</organism>
<sequence length="221" mass="23774">MSSRLNPQAFYGGAIKGVIPQGWIDGSSLREVPDHQELFLSPTTLSSQIIEINQRVTPSETTSLLARLHPSTPTATADSATLDKAAALYHLHDLCDENDTLTEVVAPQRVALGRVPTANAYRGVVTMTTPKRARHQRGGSVGGAPAGSSAEGALTTRTSCHYLLVRLEAQETDLLVFVNVPQEEFEESGDPRALAAEEELAEEAITGLVEGLEVVDWELFV</sequence>
<evidence type="ECO:0000256" key="3">
    <source>
        <dbReference type="ARBA" id="ARBA00022927"/>
    </source>
</evidence>
<dbReference type="InterPro" id="IPR007681">
    <property type="entry name" value="Mog1"/>
</dbReference>
<evidence type="ECO:0000313" key="4">
    <source>
        <dbReference type="EMBL" id="GFF17170.1"/>
    </source>
</evidence>
<proteinExistence type="inferred from homology"/>
<dbReference type="GO" id="GO:0031267">
    <property type="term" value="F:small GTPase binding"/>
    <property type="evidence" value="ECO:0007669"/>
    <property type="project" value="TreeGrafter"/>
</dbReference>
<dbReference type="PANTHER" id="PTHR15837:SF0">
    <property type="entry name" value="RAN GUANINE NUCLEOTIDE RELEASE FACTOR"/>
    <property type="match status" value="1"/>
</dbReference>
<dbReference type="GO" id="GO:0006606">
    <property type="term" value="P:protein import into nucleus"/>
    <property type="evidence" value="ECO:0007669"/>
    <property type="project" value="TreeGrafter"/>
</dbReference>